<accession>B9S0Z9</accession>
<reference evidence="3" key="1">
    <citation type="journal article" date="2010" name="Nat. Biotechnol.">
        <title>Draft genome sequence of the oilseed species Ricinus communis.</title>
        <authorList>
            <person name="Chan A.P."/>
            <person name="Crabtree J."/>
            <person name="Zhao Q."/>
            <person name="Lorenzi H."/>
            <person name="Orvis J."/>
            <person name="Puiu D."/>
            <person name="Melake-Berhan A."/>
            <person name="Jones K.M."/>
            <person name="Redman J."/>
            <person name="Chen G."/>
            <person name="Cahoon E.B."/>
            <person name="Gedil M."/>
            <person name="Stanke M."/>
            <person name="Haas B.J."/>
            <person name="Wortman J.R."/>
            <person name="Fraser-Liggett C.M."/>
            <person name="Ravel J."/>
            <person name="Rabinowicz P.D."/>
        </authorList>
    </citation>
    <scope>NUCLEOTIDE SEQUENCE [LARGE SCALE GENOMIC DNA]</scope>
    <source>
        <strain evidence="3">cv. Hale</strain>
    </source>
</reference>
<name>B9S0Z9_RICCO</name>
<evidence type="ECO:0000256" key="1">
    <source>
        <dbReference type="SAM" id="MobiDB-lite"/>
    </source>
</evidence>
<evidence type="ECO:0000313" key="3">
    <source>
        <dbReference type="Proteomes" id="UP000008311"/>
    </source>
</evidence>
<protein>
    <submittedName>
        <fullName evidence="2">Uncharacterized protein</fullName>
    </submittedName>
</protein>
<organism evidence="2 3">
    <name type="scientific">Ricinus communis</name>
    <name type="common">Castor bean</name>
    <dbReference type="NCBI Taxonomy" id="3988"/>
    <lineage>
        <taxon>Eukaryota</taxon>
        <taxon>Viridiplantae</taxon>
        <taxon>Streptophyta</taxon>
        <taxon>Embryophyta</taxon>
        <taxon>Tracheophyta</taxon>
        <taxon>Spermatophyta</taxon>
        <taxon>Magnoliopsida</taxon>
        <taxon>eudicotyledons</taxon>
        <taxon>Gunneridae</taxon>
        <taxon>Pentapetalae</taxon>
        <taxon>rosids</taxon>
        <taxon>fabids</taxon>
        <taxon>Malpighiales</taxon>
        <taxon>Euphorbiaceae</taxon>
        <taxon>Acalyphoideae</taxon>
        <taxon>Acalypheae</taxon>
        <taxon>Ricinus</taxon>
    </lineage>
</organism>
<dbReference type="AlphaFoldDB" id="B9S0Z9"/>
<keyword evidence="3" id="KW-1185">Reference proteome</keyword>
<feature type="region of interest" description="Disordered" evidence="1">
    <location>
        <begin position="33"/>
        <end position="57"/>
    </location>
</feature>
<proteinExistence type="predicted"/>
<dbReference type="InParanoid" id="B9S0Z9"/>
<evidence type="ECO:0000313" key="2">
    <source>
        <dbReference type="EMBL" id="EEF42641.1"/>
    </source>
</evidence>
<dbReference type="Proteomes" id="UP000008311">
    <property type="component" value="Unassembled WGS sequence"/>
</dbReference>
<gene>
    <name evidence="2" type="ORF">RCOM_0632290</name>
</gene>
<sequence length="57" mass="6774">MHPGVLEDDFEEEEENARIDVLDNGVDDGKYYCHGRSPTRKKNRDKRCCSHRYMSRD</sequence>
<dbReference type="EMBL" id="EQ973842">
    <property type="protein sequence ID" value="EEF42641.1"/>
    <property type="molecule type" value="Genomic_DNA"/>
</dbReference>